<dbReference type="AlphaFoldDB" id="A0A6L5Y8I8"/>
<dbReference type="InterPro" id="IPR048441">
    <property type="entry name" value="DUF1846_C"/>
</dbReference>
<dbReference type="RefSeq" id="WP_154527664.1">
    <property type="nucleotide sequence ID" value="NZ_VUNH01000001.1"/>
</dbReference>
<keyword evidence="4" id="KW-1185">Reference proteome</keyword>
<dbReference type="NCBIfam" id="NF010184">
    <property type="entry name" value="PRK13663.1"/>
    <property type="match status" value="1"/>
</dbReference>
<dbReference type="EMBL" id="VUNH01000001">
    <property type="protein sequence ID" value="MST54521.1"/>
    <property type="molecule type" value="Genomic_DNA"/>
</dbReference>
<sequence>MASQIGFDNEKYLKEQTAAIAERVGHNGQKLYLEFGGKLIFDYHAARCLPGFDPNVKMRLLESFRDEAEVIICLYSGDVERKKIRADFGTTYDSEVLRLIDEFTQRGLRVAGVVITRFEGQPTVQNFRRRLENRGIAVYTHYATKGYPTDVDTIVSEDGYGRNDYIPTTKPIVVVTAPGPGSGKLATCLSQIYHDYKRGIHSGYSKYESFPVWNLPLKHPLNLAYEAATADLGDVNLIDHFHLETYDRKTVNYNRDLEAFPILQRILCRITGGDAGYRSPTDMGVNRIAWGIVDDGAVREASCQEIIRRYFRTSCEVALGQADKNCLQRISLIMKELDLLPEYRRVVIPAREAVKEGQARGKGDGGIFTGAAIELADGTIVTGKNSPLLHSSSSAVLNAAKILAHIPDDIDLLPHNILQSLSYFKKEIFGENKLALDLEETLLALSISATSNPAAAAAVEQLRHLRNRECHLSHIPTPGDESGFRKLGMNLTSDPSFSSKSLFDE</sequence>
<feature type="domain" description="DUF1846" evidence="2">
    <location>
        <begin position="343"/>
        <end position="503"/>
    </location>
</feature>
<evidence type="ECO:0000313" key="3">
    <source>
        <dbReference type="EMBL" id="MST54521.1"/>
    </source>
</evidence>
<evidence type="ECO:0000313" key="4">
    <source>
        <dbReference type="Proteomes" id="UP000473699"/>
    </source>
</evidence>
<name>A0A6L5Y8I8_9BACT</name>
<dbReference type="Gene3D" id="1.20.1570.10">
    <property type="entry name" value="dip2346 domain like"/>
    <property type="match status" value="1"/>
</dbReference>
<proteinExistence type="predicted"/>
<dbReference type="Proteomes" id="UP000473699">
    <property type="component" value="Unassembled WGS sequence"/>
</dbReference>
<comment type="caution">
    <text evidence="3">The sequence shown here is derived from an EMBL/GenBank/DDBJ whole genome shotgun (WGS) entry which is preliminary data.</text>
</comment>
<gene>
    <name evidence="3" type="ORF">FYJ74_00415</name>
</gene>
<evidence type="ECO:0000259" key="2">
    <source>
        <dbReference type="Pfam" id="PF20921"/>
    </source>
</evidence>
<organism evidence="3 4">
    <name type="scientific">Pyramidobacter porci</name>
    <dbReference type="NCBI Taxonomy" id="2605789"/>
    <lineage>
        <taxon>Bacteria</taxon>
        <taxon>Thermotogati</taxon>
        <taxon>Synergistota</taxon>
        <taxon>Synergistia</taxon>
        <taxon>Synergistales</taxon>
        <taxon>Dethiosulfovibrionaceae</taxon>
        <taxon>Pyramidobacter</taxon>
    </lineage>
</organism>
<evidence type="ECO:0000259" key="1">
    <source>
        <dbReference type="Pfam" id="PF08903"/>
    </source>
</evidence>
<accession>A0A6L5Y8I8</accession>
<feature type="domain" description="DUF1846" evidence="1">
    <location>
        <begin position="5"/>
        <end position="337"/>
    </location>
</feature>
<protein>
    <submittedName>
        <fullName evidence="3">DUF1846 domain-containing protein</fullName>
    </submittedName>
</protein>
<dbReference type="InterPro" id="IPR048496">
    <property type="entry name" value="DUF1846_N"/>
</dbReference>
<dbReference type="Pfam" id="PF20921">
    <property type="entry name" value="DUF1846_C"/>
    <property type="match status" value="1"/>
</dbReference>
<dbReference type="Gene3D" id="3.10.630.10">
    <property type="entry name" value="dip2346 domain like"/>
    <property type="match status" value="1"/>
</dbReference>
<reference evidence="3 4" key="1">
    <citation type="submission" date="2019-08" db="EMBL/GenBank/DDBJ databases">
        <title>In-depth cultivation of the pig gut microbiome towards novel bacterial diversity and tailored functional studies.</title>
        <authorList>
            <person name="Wylensek D."/>
            <person name="Hitch T.C.A."/>
            <person name="Clavel T."/>
        </authorList>
    </citation>
    <scope>NUCLEOTIDE SEQUENCE [LARGE SCALE GENOMIC DNA]</scope>
    <source>
        <strain evidence="3 4">SM-530-WT-4B</strain>
    </source>
</reference>
<dbReference type="Pfam" id="PF08903">
    <property type="entry name" value="DUF1846"/>
    <property type="match status" value="1"/>
</dbReference>
<dbReference type="Gene3D" id="3.40.140.40">
    <property type="entry name" value="Domain of unknown function (DUF1846), C-terminal subdomain"/>
    <property type="match status" value="1"/>
</dbReference>